<dbReference type="InterPro" id="IPR000871">
    <property type="entry name" value="Beta-lactam_class-A"/>
</dbReference>
<evidence type="ECO:0000256" key="1">
    <source>
        <dbReference type="SAM" id="Phobius"/>
    </source>
</evidence>
<protein>
    <submittedName>
        <fullName evidence="3">Peptidoglycan-binding domain 1 protein</fullName>
    </submittedName>
</protein>
<dbReference type="GO" id="GO:0030655">
    <property type="term" value="P:beta-lactam antibiotic catabolic process"/>
    <property type="evidence" value="ECO:0007669"/>
    <property type="project" value="InterPro"/>
</dbReference>
<keyword evidence="1" id="KW-0812">Transmembrane</keyword>
<dbReference type="GO" id="GO:0008800">
    <property type="term" value="F:beta-lactamase activity"/>
    <property type="evidence" value="ECO:0007669"/>
    <property type="project" value="InterPro"/>
</dbReference>
<dbReference type="EMBL" id="LCBX01000007">
    <property type="protein sequence ID" value="KKS21187.1"/>
    <property type="molecule type" value="Genomic_DNA"/>
</dbReference>
<feature type="domain" description="Beta-lactamase class A catalytic" evidence="2">
    <location>
        <begin position="83"/>
        <end position="276"/>
    </location>
</feature>
<dbReference type="SUPFAM" id="SSF56601">
    <property type="entry name" value="beta-lactamase/transpeptidase-like"/>
    <property type="match status" value="1"/>
</dbReference>
<comment type="caution">
    <text evidence="3">The sequence shown here is derived from an EMBL/GenBank/DDBJ whole genome shotgun (WGS) entry which is preliminary data.</text>
</comment>
<accession>A0A0G0X9Z3</accession>
<reference evidence="3 4" key="1">
    <citation type="journal article" date="2015" name="Nature">
        <title>rRNA introns, odd ribosomes, and small enigmatic genomes across a large radiation of phyla.</title>
        <authorList>
            <person name="Brown C.T."/>
            <person name="Hug L.A."/>
            <person name="Thomas B.C."/>
            <person name="Sharon I."/>
            <person name="Castelle C.J."/>
            <person name="Singh A."/>
            <person name="Wilkins M.J."/>
            <person name="Williams K.H."/>
            <person name="Banfield J.F."/>
        </authorList>
    </citation>
    <scope>NUCLEOTIDE SEQUENCE [LARGE SCALE GENOMIC DNA]</scope>
</reference>
<gene>
    <name evidence="3" type="ORF">UU77_C0007G0032</name>
</gene>
<sequence>MNVSKAIISGILIGLAAGGFYYLSVDKGSAEMPSYSVLTPLSDDPVITKDIEPEPVAPISIISEKIGFEPLKASVSKRLGNYSLYIKDLDSGKTYEIDPERNIYAASLYKIPVAVVTVKEIEKGNLAFDTEITYTSADSAGGSGVLNTEEIGTKYTIARLLSTLLKESDNVSQNMLLRTVSKTSIQEVFNAYLEGTKSQFSKDNISNAKEISLFFENFYESDYISGKNREYLIDLMSSTSYDDRIADHLLPGVKFAHKIGSWGETGSWHDCGIVLGDDIELVACLMSENTTYEDFMLTGKEVAGFINTLVE</sequence>
<evidence type="ECO:0000259" key="2">
    <source>
        <dbReference type="Pfam" id="PF13354"/>
    </source>
</evidence>
<dbReference type="AlphaFoldDB" id="A0A0G0X9Z3"/>
<dbReference type="Pfam" id="PF13354">
    <property type="entry name" value="Beta-lactamase2"/>
    <property type="match status" value="1"/>
</dbReference>
<dbReference type="PANTHER" id="PTHR35333">
    <property type="entry name" value="BETA-LACTAMASE"/>
    <property type="match status" value="1"/>
</dbReference>
<evidence type="ECO:0000313" key="3">
    <source>
        <dbReference type="EMBL" id="KKS21187.1"/>
    </source>
</evidence>
<dbReference type="PANTHER" id="PTHR35333:SF3">
    <property type="entry name" value="BETA-LACTAMASE-TYPE TRANSPEPTIDASE FOLD CONTAINING PROTEIN"/>
    <property type="match status" value="1"/>
</dbReference>
<dbReference type="InterPro" id="IPR045155">
    <property type="entry name" value="Beta-lactam_cat"/>
</dbReference>
<dbReference type="Gene3D" id="3.40.710.10">
    <property type="entry name" value="DD-peptidase/beta-lactamase superfamily"/>
    <property type="match status" value="1"/>
</dbReference>
<organism evidence="3 4">
    <name type="scientific">candidate division WWE3 bacterium GW2011_GWC1_41_7</name>
    <dbReference type="NCBI Taxonomy" id="1619119"/>
    <lineage>
        <taxon>Bacteria</taxon>
        <taxon>Katanobacteria</taxon>
    </lineage>
</organism>
<evidence type="ECO:0000313" key="4">
    <source>
        <dbReference type="Proteomes" id="UP000034507"/>
    </source>
</evidence>
<name>A0A0G0X9Z3_UNCKA</name>
<dbReference type="GO" id="GO:0046677">
    <property type="term" value="P:response to antibiotic"/>
    <property type="evidence" value="ECO:0007669"/>
    <property type="project" value="InterPro"/>
</dbReference>
<keyword evidence="1" id="KW-0472">Membrane</keyword>
<proteinExistence type="predicted"/>
<dbReference type="InterPro" id="IPR012338">
    <property type="entry name" value="Beta-lactam/transpept-like"/>
</dbReference>
<dbReference type="Proteomes" id="UP000034507">
    <property type="component" value="Unassembled WGS sequence"/>
</dbReference>
<feature type="transmembrane region" description="Helical" evidence="1">
    <location>
        <begin position="6"/>
        <end position="23"/>
    </location>
</feature>
<keyword evidence="1" id="KW-1133">Transmembrane helix</keyword>